<dbReference type="GeneID" id="24442220"/>
<evidence type="ECO:0000313" key="10">
    <source>
        <dbReference type="EMBL" id="EWS73234.1"/>
    </source>
</evidence>
<dbReference type="SMART" id="SM00368">
    <property type="entry name" value="LRR_RI"/>
    <property type="match status" value="10"/>
</dbReference>
<dbReference type="Pfam" id="PF00069">
    <property type="entry name" value="Pkinase"/>
    <property type="match status" value="2"/>
</dbReference>
<evidence type="ECO:0000256" key="1">
    <source>
        <dbReference type="ARBA" id="ARBA00022614"/>
    </source>
</evidence>
<dbReference type="GO" id="GO:0017148">
    <property type="term" value="P:negative regulation of translation"/>
    <property type="evidence" value="ECO:0007669"/>
    <property type="project" value="UniProtKB-KW"/>
</dbReference>
<evidence type="ECO:0000256" key="6">
    <source>
        <dbReference type="ARBA" id="ARBA00022840"/>
    </source>
</evidence>
<dbReference type="CDD" id="cd00180">
    <property type="entry name" value="PKc"/>
    <property type="match status" value="1"/>
</dbReference>
<evidence type="ECO:0000259" key="9">
    <source>
        <dbReference type="PROSITE" id="PS50011"/>
    </source>
</evidence>
<feature type="non-terminal residue" evidence="10">
    <location>
        <position position="1031"/>
    </location>
</feature>
<dbReference type="RefSeq" id="XP_012654235.1">
    <property type="nucleotide sequence ID" value="XM_012798781.1"/>
</dbReference>
<keyword evidence="3" id="KW-0677">Repeat</keyword>
<keyword evidence="11" id="KW-1185">Reference proteome</keyword>
<gene>
    <name evidence="10" type="ORF">TTHERM_001360490</name>
</gene>
<dbReference type="EMBL" id="GG662615">
    <property type="protein sequence ID" value="EWS73234.1"/>
    <property type="molecule type" value="Genomic_DNA"/>
</dbReference>
<dbReference type="GO" id="GO:0005524">
    <property type="term" value="F:ATP binding"/>
    <property type="evidence" value="ECO:0007669"/>
    <property type="project" value="UniProtKB-KW"/>
</dbReference>
<evidence type="ECO:0000256" key="7">
    <source>
        <dbReference type="ARBA" id="ARBA00023193"/>
    </source>
</evidence>
<dbReference type="PROSITE" id="PS00108">
    <property type="entry name" value="PROTEIN_KINASE_ST"/>
    <property type="match status" value="2"/>
</dbReference>
<dbReference type="InterPro" id="IPR000719">
    <property type="entry name" value="Prot_kinase_dom"/>
</dbReference>
<evidence type="ECO:0000256" key="8">
    <source>
        <dbReference type="ARBA" id="ARBA00037982"/>
    </source>
</evidence>
<dbReference type="Pfam" id="PF13516">
    <property type="entry name" value="LRR_6"/>
    <property type="match status" value="8"/>
</dbReference>
<evidence type="ECO:0000256" key="2">
    <source>
        <dbReference type="ARBA" id="ARBA00022679"/>
    </source>
</evidence>
<reference evidence="11" key="1">
    <citation type="journal article" date="2006" name="PLoS Biol.">
        <title>Macronuclear genome sequence of the ciliate Tetrahymena thermophila, a model eukaryote.</title>
        <authorList>
            <person name="Eisen J.A."/>
            <person name="Coyne R.S."/>
            <person name="Wu M."/>
            <person name="Wu D."/>
            <person name="Thiagarajan M."/>
            <person name="Wortman J.R."/>
            <person name="Badger J.H."/>
            <person name="Ren Q."/>
            <person name="Amedeo P."/>
            <person name="Jones K.M."/>
            <person name="Tallon L.J."/>
            <person name="Delcher A.L."/>
            <person name="Salzberg S.L."/>
            <person name="Silva J.C."/>
            <person name="Haas B.J."/>
            <person name="Majoros W.H."/>
            <person name="Farzad M."/>
            <person name="Carlton J.M."/>
            <person name="Smith R.K. Jr."/>
            <person name="Garg J."/>
            <person name="Pearlman R.E."/>
            <person name="Karrer K.M."/>
            <person name="Sun L."/>
            <person name="Manning G."/>
            <person name="Elde N.C."/>
            <person name="Turkewitz A.P."/>
            <person name="Asai D.J."/>
            <person name="Wilkes D.E."/>
            <person name="Wang Y."/>
            <person name="Cai H."/>
            <person name="Collins K."/>
            <person name="Stewart B.A."/>
            <person name="Lee S.R."/>
            <person name="Wilamowska K."/>
            <person name="Weinberg Z."/>
            <person name="Ruzzo W.L."/>
            <person name="Wloga D."/>
            <person name="Gaertig J."/>
            <person name="Frankel J."/>
            <person name="Tsao C.-C."/>
            <person name="Gorovsky M.A."/>
            <person name="Keeling P.J."/>
            <person name="Waller R.F."/>
            <person name="Patron N.J."/>
            <person name="Cherry J.M."/>
            <person name="Stover N.A."/>
            <person name="Krieger C.J."/>
            <person name="del Toro C."/>
            <person name="Ryder H.F."/>
            <person name="Williamson S.C."/>
            <person name="Barbeau R.A."/>
            <person name="Hamilton E.P."/>
            <person name="Orias E."/>
        </authorList>
    </citation>
    <scope>NUCLEOTIDE SEQUENCE [LARGE SCALE GENOMIC DNA]</scope>
    <source>
        <strain evidence="11">SB210</strain>
    </source>
</reference>
<dbReference type="CDD" id="cd14014">
    <property type="entry name" value="STKc_PknB_like"/>
    <property type="match status" value="1"/>
</dbReference>
<dbReference type="Gene3D" id="3.80.10.10">
    <property type="entry name" value="Ribonuclease Inhibitor"/>
    <property type="match status" value="4"/>
</dbReference>
<dbReference type="PROSITE" id="PS50011">
    <property type="entry name" value="PROTEIN_KINASE_DOM"/>
    <property type="match status" value="2"/>
</dbReference>
<accession>W7XIF0</accession>
<dbReference type="SUPFAM" id="SSF52047">
    <property type="entry name" value="RNI-like"/>
    <property type="match status" value="1"/>
</dbReference>
<dbReference type="SUPFAM" id="SSF56112">
    <property type="entry name" value="Protein kinase-like (PK-like)"/>
    <property type="match status" value="2"/>
</dbReference>
<dbReference type="GO" id="GO:0005634">
    <property type="term" value="C:nucleus"/>
    <property type="evidence" value="ECO:0007669"/>
    <property type="project" value="TreeGrafter"/>
</dbReference>
<dbReference type="PANTHER" id="PTHR11042">
    <property type="entry name" value="EUKARYOTIC TRANSLATION INITIATION FACTOR 2-ALPHA KINASE EIF2-ALPHA KINASE -RELATED"/>
    <property type="match status" value="1"/>
</dbReference>
<dbReference type="InterPro" id="IPR050339">
    <property type="entry name" value="CC_SR_Kinase"/>
</dbReference>
<dbReference type="KEGG" id="tet:TTHERM_001360490"/>
<dbReference type="InParanoid" id="W7XIF0"/>
<keyword evidence="2" id="KW-0808">Transferase</keyword>
<proteinExistence type="inferred from homology"/>
<keyword evidence="1" id="KW-0433">Leucine-rich repeat</keyword>
<dbReference type="AlphaFoldDB" id="W7XIF0"/>
<dbReference type="Proteomes" id="UP000009168">
    <property type="component" value="Unassembled WGS sequence"/>
</dbReference>
<dbReference type="Gene3D" id="1.10.510.10">
    <property type="entry name" value="Transferase(Phosphotransferase) domain 1"/>
    <property type="match status" value="2"/>
</dbReference>
<dbReference type="InterPro" id="IPR032675">
    <property type="entry name" value="LRR_dom_sf"/>
</dbReference>
<evidence type="ECO:0000313" key="11">
    <source>
        <dbReference type="Proteomes" id="UP000009168"/>
    </source>
</evidence>
<keyword evidence="4" id="KW-0547">Nucleotide-binding</keyword>
<protein>
    <submittedName>
        <fullName evidence="10">Kinase domain protein</fullName>
    </submittedName>
</protein>
<dbReference type="OrthoDB" id="354678at2759"/>
<evidence type="ECO:0000256" key="4">
    <source>
        <dbReference type="ARBA" id="ARBA00022741"/>
    </source>
</evidence>
<feature type="domain" description="Protein kinase" evidence="9">
    <location>
        <begin position="409"/>
        <end position="682"/>
    </location>
</feature>
<dbReference type="SMART" id="SM00220">
    <property type="entry name" value="S_TKc"/>
    <property type="match status" value="2"/>
</dbReference>
<dbReference type="InterPro" id="IPR001611">
    <property type="entry name" value="Leu-rich_rpt"/>
</dbReference>
<comment type="similarity">
    <text evidence="8">Belongs to the protein kinase superfamily. Ser/Thr protein kinase family. GCN2 subfamily.</text>
</comment>
<keyword evidence="5 10" id="KW-0418">Kinase</keyword>
<evidence type="ECO:0000256" key="5">
    <source>
        <dbReference type="ARBA" id="ARBA00022777"/>
    </source>
</evidence>
<dbReference type="InterPro" id="IPR008271">
    <property type="entry name" value="Ser/Thr_kinase_AS"/>
</dbReference>
<evidence type="ECO:0000256" key="3">
    <source>
        <dbReference type="ARBA" id="ARBA00022737"/>
    </source>
</evidence>
<feature type="domain" description="Protein kinase" evidence="9">
    <location>
        <begin position="42"/>
        <end position="333"/>
    </location>
</feature>
<keyword evidence="7" id="KW-0652">Protein synthesis inhibitor</keyword>
<name>W7XIF0_TETTS</name>
<dbReference type="GO" id="GO:0005737">
    <property type="term" value="C:cytoplasm"/>
    <property type="evidence" value="ECO:0007669"/>
    <property type="project" value="TreeGrafter"/>
</dbReference>
<dbReference type="InterPro" id="IPR011009">
    <property type="entry name" value="Kinase-like_dom_sf"/>
</dbReference>
<dbReference type="GO" id="GO:0004672">
    <property type="term" value="F:protein kinase activity"/>
    <property type="evidence" value="ECO:0007669"/>
    <property type="project" value="InterPro"/>
</dbReference>
<sequence length="1031" mass="116273">MSKKVQKELFETISSKIFKECLIQRPSIKELVKLIFSQKKYFQNFEYLSSGAYSLVLKAYNSKQNRQVALKFLGSSNQEDNNGIESLKKEYEMLQKFSQSQFLVNVYDCFYLMEEQEDEDEDGNNIIVQTGVKSFFVMEMELCEKNLKQLFDFLRKQQVPPPKEIKEIIAIQMIEGLNNLHVKNIMHRDIKPQNYLVCPSEEYGFSIKLCDLGFASAVSKSKSFMSKKGTDLYFAPEVEEGKSRIQSDLFSLGLVLLELDNLKTLNENWIDTKIKYQLFNGENIPKEKYQIDTNSNIYKIAQICLKPRYLDRTTAGELLSQLIQMHGQPLKFVLTSMIIEEQIPKQAQQIFDRINQQQKDMDNQFDQQAQQILDNTISKIKQKDFQTQFTKVEILSNLLKSLYEHKKYSNNFQILSFGSFGMVLATKKAKLDNKEIVLKIQKIEDEQLIQNEISIMQKLKEPLVVQLYDSYIIENKLGPDRYSVFELEKCSCSLDEYLERQNKDGQLNEDNKFQMAIQIIDSVNYIHQFNIIHRDIKPENFLVYLDGKQAEIKLCDFGLSAQIPDNKDSIQTIEHIGNLGYSAPEILNKQDNELKSYTKKSDSYSVGLLLALLDNYQDLKTNTTSIFALMTQQQLDKPFEKSNIQINKNSEIYKFINLLVVSDSAQRASLYDIVQKRDKIFFSNSKEMKQILQKSLLMQNDKKIEQNETIEIDSLKDLNKIQNYNIVTIDLGENRIGDEGAKDLATGIAQCKNITSLTLDLRYNSIGAQGAKDLATGIAQCKNITSLTLDLSENRIGDEGAKYLATGIAQCKNITSLTLNLWYNSIGAQGAKDLATGIAQCKNITSLTLDLSWNSIGDEGAKHLATGIVQCKNITSLTLNLWGNSIGDEGAKDLATGIAQCKNITSLTLDLRENRIGDEGAKDLATGIAQCKNITSLTLDLRRNSIGAQGAKHLATGIAQCKNITSLTLNLSENSIGAQGAKDLATGIAQCKNITSLTLNLWGNSIGAQGAKDLATGIAQCKNITSLTLNL</sequence>
<organism evidence="10 11">
    <name type="scientific">Tetrahymena thermophila (strain SB210)</name>
    <dbReference type="NCBI Taxonomy" id="312017"/>
    <lineage>
        <taxon>Eukaryota</taxon>
        <taxon>Sar</taxon>
        <taxon>Alveolata</taxon>
        <taxon>Ciliophora</taxon>
        <taxon>Intramacronucleata</taxon>
        <taxon>Oligohymenophorea</taxon>
        <taxon>Hymenostomatida</taxon>
        <taxon>Tetrahymenina</taxon>
        <taxon>Tetrahymenidae</taxon>
        <taxon>Tetrahymena</taxon>
    </lineage>
</organism>
<keyword evidence="6" id="KW-0067">ATP-binding</keyword>